<gene>
    <name evidence="1" type="ORF">NGRA_1443</name>
</gene>
<dbReference type="AlphaFoldDB" id="A0A9P6GYG1"/>
<sequence>MEFLKKLLLNDFLDPKMPLTVYKFTTKEEVENKVKSLNTGVVIVLGLRPCGPCDVLENFIKTWRPDLPINLFELRAPDFTDMEDYREKFNLMRFPTVAIVDKDMTVVESKMIPGGNKDLFTDLVMKHKTLFTQ</sequence>
<evidence type="ECO:0000313" key="2">
    <source>
        <dbReference type="Proteomes" id="UP000740883"/>
    </source>
</evidence>
<proteinExistence type="predicted"/>
<evidence type="ECO:0008006" key="3">
    <source>
        <dbReference type="Google" id="ProtNLM"/>
    </source>
</evidence>
<organism evidence="1 2">
    <name type="scientific">Nosema granulosis</name>
    <dbReference type="NCBI Taxonomy" id="83296"/>
    <lineage>
        <taxon>Eukaryota</taxon>
        <taxon>Fungi</taxon>
        <taxon>Fungi incertae sedis</taxon>
        <taxon>Microsporidia</taxon>
        <taxon>Nosematidae</taxon>
        <taxon>Nosema</taxon>
    </lineage>
</organism>
<dbReference type="InterPro" id="IPR036249">
    <property type="entry name" value="Thioredoxin-like_sf"/>
</dbReference>
<protein>
    <recommendedName>
        <fullName evidence="3">Thioredoxin domain-containing protein</fullName>
    </recommendedName>
</protein>
<comment type="caution">
    <text evidence="1">The sequence shown here is derived from an EMBL/GenBank/DDBJ whole genome shotgun (WGS) entry which is preliminary data.</text>
</comment>
<dbReference type="Proteomes" id="UP000740883">
    <property type="component" value="Unassembled WGS sequence"/>
</dbReference>
<dbReference type="SUPFAM" id="SSF52833">
    <property type="entry name" value="Thioredoxin-like"/>
    <property type="match status" value="1"/>
</dbReference>
<evidence type="ECO:0000313" key="1">
    <source>
        <dbReference type="EMBL" id="KAF9763173.1"/>
    </source>
</evidence>
<dbReference type="EMBL" id="SBJO01000093">
    <property type="protein sequence ID" value="KAF9763173.1"/>
    <property type="molecule type" value="Genomic_DNA"/>
</dbReference>
<keyword evidence="2" id="KW-1185">Reference proteome</keyword>
<accession>A0A9P6GYG1</accession>
<dbReference type="Gene3D" id="3.40.30.10">
    <property type="entry name" value="Glutaredoxin"/>
    <property type="match status" value="1"/>
</dbReference>
<dbReference type="OrthoDB" id="2121326at2759"/>
<name>A0A9P6GYG1_9MICR</name>
<reference evidence="1 2" key="1">
    <citation type="journal article" date="2020" name="Genome Biol. Evol.">
        <title>Comparative genomics of strictly vertically transmitted, feminizing microsporidia endosymbionts of amphipod crustaceans.</title>
        <authorList>
            <person name="Cormier A."/>
            <person name="Chebbi M.A."/>
            <person name="Giraud I."/>
            <person name="Wattier R."/>
            <person name="Teixeira M."/>
            <person name="Gilbert C."/>
            <person name="Rigaud T."/>
            <person name="Cordaux R."/>
        </authorList>
    </citation>
    <scope>NUCLEOTIDE SEQUENCE [LARGE SCALE GENOMIC DNA]</scope>
    <source>
        <strain evidence="1 2">Ou3-Ou53</strain>
    </source>
</reference>